<organism evidence="4 5">
    <name type="scientific">Ilyobacter polytropus (strain ATCC 51220 / DSM 2926 / LMG 16218 / CuHBu1)</name>
    <dbReference type="NCBI Taxonomy" id="572544"/>
    <lineage>
        <taxon>Bacteria</taxon>
        <taxon>Fusobacteriati</taxon>
        <taxon>Fusobacteriota</taxon>
        <taxon>Fusobacteriia</taxon>
        <taxon>Fusobacteriales</taxon>
        <taxon>Fusobacteriaceae</taxon>
        <taxon>Ilyobacter</taxon>
    </lineage>
</organism>
<feature type="transmembrane region" description="Helical" evidence="3">
    <location>
        <begin position="97"/>
        <end position="117"/>
    </location>
</feature>
<dbReference type="EMBL" id="CP002281">
    <property type="protein sequence ID" value="ADO82615.1"/>
    <property type="molecule type" value="Genomic_DNA"/>
</dbReference>
<dbReference type="AlphaFoldDB" id="E3H7N3"/>
<feature type="transmembrane region" description="Helical" evidence="3">
    <location>
        <begin position="74"/>
        <end position="91"/>
    </location>
</feature>
<gene>
    <name evidence="4" type="ordered locus">Ilyop_0829</name>
</gene>
<evidence type="ECO:0000256" key="3">
    <source>
        <dbReference type="SAM" id="Phobius"/>
    </source>
</evidence>
<dbReference type="GO" id="GO:0016020">
    <property type="term" value="C:membrane"/>
    <property type="evidence" value="ECO:0007669"/>
    <property type="project" value="InterPro"/>
</dbReference>
<name>E3H7N3_ILYPC</name>
<evidence type="ECO:0000313" key="5">
    <source>
        <dbReference type="Proteomes" id="UP000006875"/>
    </source>
</evidence>
<feature type="transmembrane region" description="Helical" evidence="3">
    <location>
        <begin position="34"/>
        <end position="53"/>
    </location>
</feature>
<feature type="transmembrane region" description="Helical" evidence="3">
    <location>
        <begin position="152"/>
        <end position="171"/>
    </location>
</feature>
<evidence type="ECO:0000313" key="4">
    <source>
        <dbReference type="EMBL" id="ADO82615.1"/>
    </source>
</evidence>
<dbReference type="KEGG" id="ipo:Ilyop_0829"/>
<keyword evidence="3" id="KW-1133">Transmembrane helix</keyword>
<keyword evidence="1 2" id="KW-0808">Transferase</keyword>
<protein>
    <submittedName>
        <fullName evidence="4">CDP-alcohol phosphatidyltransferase</fullName>
    </submittedName>
</protein>
<feature type="transmembrane region" description="Helical" evidence="3">
    <location>
        <begin position="129"/>
        <end position="146"/>
    </location>
</feature>
<keyword evidence="3" id="KW-0472">Membrane</keyword>
<feature type="transmembrane region" description="Helical" evidence="3">
    <location>
        <begin position="12"/>
        <end position="28"/>
    </location>
</feature>
<dbReference type="OrthoDB" id="9796672at2"/>
<dbReference type="InterPro" id="IPR043130">
    <property type="entry name" value="CDP-OH_PTrfase_TM_dom"/>
</dbReference>
<reference evidence="4 5" key="1">
    <citation type="journal article" date="2010" name="Stand. Genomic Sci.">
        <title>Complete genome sequence of Ilyobacter polytropus type strain (CuHbu1).</title>
        <authorList>
            <person name="Sikorski J."/>
            <person name="Chertkov O."/>
            <person name="Lapidus A."/>
            <person name="Nolan M."/>
            <person name="Lucas S."/>
            <person name="Del Rio T.G."/>
            <person name="Tice H."/>
            <person name="Cheng J.F."/>
            <person name="Tapia R."/>
            <person name="Han C."/>
            <person name="Goodwin L."/>
            <person name="Pitluck S."/>
            <person name="Liolios K."/>
            <person name="Ivanova N."/>
            <person name="Mavromatis K."/>
            <person name="Mikhailova N."/>
            <person name="Pati A."/>
            <person name="Chen A."/>
            <person name="Palaniappan K."/>
            <person name="Land M."/>
            <person name="Hauser L."/>
            <person name="Chang Y.J."/>
            <person name="Jeffries C.D."/>
            <person name="Brambilla E."/>
            <person name="Yasawong M."/>
            <person name="Rohde M."/>
            <person name="Pukall R."/>
            <person name="Spring S."/>
            <person name="Goker M."/>
            <person name="Woyke T."/>
            <person name="Bristow J."/>
            <person name="Eisen J.A."/>
            <person name="Markowitz V."/>
            <person name="Hugenholtz P."/>
            <person name="Kyrpides N.C."/>
            <person name="Klenk H.P."/>
        </authorList>
    </citation>
    <scope>NUCLEOTIDE SEQUENCE [LARGE SCALE GENOMIC DNA]</scope>
    <source>
        <strain evidence="5">ATCC 51220 / DSM 2926 / LMG 16218 / CuHBu1</strain>
    </source>
</reference>
<accession>E3H7N3</accession>
<dbReference type="HOGENOM" id="CLU_115797_0_0_0"/>
<evidence type="ECO:0000256" key="2">
    <source>
        <dbReference type="RuleBase" id="RU003750"/>
    </source>
</evidence>
<keyword evidence="3" id="KW-0812">Transmembrane</keyword>
<keyword evidence="5" id="KW-1185">Reference proteome</keyword>
<comment type="similarity">
    <text evidence="2">Belongs to the CDP-alcohol phosphatidyltransferase class-I family.</text>
</comment>
<dbReference type="InterPro" id="IPR000462">
    <property type="entry name" value="CDP-OH_P_trans"/>
</dbReference>
<dbReference type="Gene3D" id="1.20.120.1760">
    <property type="match status" value="1"/>
</dbReference>
<proteinExistence type="inferred from homology"/>
<dbReference type="Proteomes" id="UP000006875">
    <property type="component" value="Chromosome"/>
</dbReference>
<sequence>MWSDLKKISNQITLLRFLFLFLMWLGVFQEKPTYYLAFGLILCGITDFLDGFLARKLNQITEIGSRLDSWADNFLLISGIIWTVMLMPEIFTDNKLVFLITLGAYITFLLIGFIKFGRFANLHLYLSKLSTVILYLFLVHAFFIGIYSKTLFYFTIGISFISAIEGIIIFLTSSEVNENIGTLIFNYIDDNNSLKIWLKKHFHNL</sequence>
<dbReference type="InterPro" id="IPR048254">
    <property type="entry name" value="CDP_ALCOHOL_P_TRANSF_CS"/>
</dbReference>
<evidence type="ECO:0000256" key="1">
    <source>
        <dbReference type="ARBA" id="ARBA00022679"/>
    </source>
</evidence>
<dbReference type="GO" id="GO:0016780">
    <property type="term" value="F:phosphotransferase activity, for other substituted phosphate groups"/>
    <property type="evidence" value="ECO:0007669"/>
    <property type="project" value="InterPro"/>
</dbReference>
<dbReference type="eggNOG" id="COG0558">
    <property type="taxonomic scope" value="Bacteria"/>
</dbReference>
<dbReference type="PROSITE" id="PS00379">
    <property type="entry name" value="CDP_ALCOHOL_P_TRANSF"/>
    <property type="match status" value="1"/>
</dbReference>
<dbReference type="GO" id="GO:0008654">
    <property type="term" value="P:phospholipid biosynthetic process"/>
    <property type="evidence" value="ECO:0007669"/>
    <property type="project" value="InterPro"/>
</dbReference>
<dbReference type="Pfam" id="PF01066">
    <property type="entry name" value="CDP-OH_P_transf"/>
    <property type="match status" value="1"/>
</dbReference>
<dbReference type="STRING" id="572544.Ilyop_0829"/>
<dbReference type="RefSeq" id="WP_013387285.1">
    <property type="nucleotide sequence ID" value="NC_014632.1"/>
</dbReference>